<proteinExistence type="predicted"/>
<feature type="transmembrane region" description="Helical" evidence="1">
    <location>
        <begin position="167"/>
        <end position="193"/>
    </location>
</feature>
<evidence type="ECO:0000313" key="4">
    <source>
        <dbReference type="Proteomes" id="UP000218181"/>
    </source>
</evidence>
<dbReference type="GO" id="GO:0006629">
    <property type="term" value="P:lipid metabolic process"/>
    <property type="evidence" value="ECO:0007669"/>
    <property type="project" value="InterPro"/>
</dbReference>
<name>A0A2A5RK06_9LACT</name>
<evidence type="ECO:0000313" key="3">
    <source>
        <dbReference type="EMBL" id="PCR99538.1"/>
    </source>
</evidence>
<comment type="caution">
    <text evidence="3">The sequence shown here is derived from an EMBL/GenBank/DDBJ whole genome shotgun (WGS) entry which is preliminary data.</text>
</comment>
<evidence type="ECO:0000259" key="2">
    <source>
        <dbReference type="PROSITE" id="PS51704"/>
    </source>
</evidence>
<dbReference type="PANTHER" id="PTHR46211:SF8">
    <property type="entry name" value="PHOSPHODIESTERASE"/>
    <property type="match status" value="1"/>
</dbReference>
<dbReference type="PANTHER" id="PTHR46211">
    <property type="entry name" value="GLYCEROPHOSPHORYL DIESTER PHOSPHODIESTERASE"/>
    <property type="match status" value="1"/>
</dbReference>
<keyword evidence="1" id="KW-0472">Membrane</keyword>
<keyword evidence="4" id="KW-1185">Reference proteome</keyword>
<dbReference type="Pfam" id="PF03009">
    <property type="entry name" value="GDPD"/>
    <property type="match status" value="1"/>
</dbReference>
<evidence type="ECO:0000256" key="1">
    <source>
        <dbReference type="SAM" id="Phobius"/>
    </source>
</evidence>
<reference evidence="3 4" key="1">
    <citation type="submission" date="2014-12" db="EMBL/GenBank/DDBJ databases">
        <title>Draft genome sequences of 10 type strains of Lactococcus.</title>
        <authorList>
            <person name="Sun Z."/>
            <person name="Zhong Z."/>
            <person name="Liu W."/>
            <person name="Zhang W."/>
            <person name="Zhang H."/>
        </authorList>
    </citation>
    <scope>NUCLEOTIDE SEQUENCE [LARGE SCALE GENOMIC DNA]</scope>
    <source>
        <strain evidence="3 4">JCM 16395</strain>
    </source>
</reference>
<feature type="transmembrane region" description="Helical" evidence="1">
    <location>
        <begin position="255"/>
        <end position="284"/>
    </location>
</feature>
<feature type="transmembrane region" description="Helical" evidence="1">
    <location>
        <begin position="20"/>
        <end position="45"/>
    </location>
</feature>
<dbReference type="SUPFAM" id="SSF51695">
    <property type="entry name" value="PLC-like phosphodiesterases"/>
    <property type="match status" value="1"/>
</dbReference>
<dbReference type="CDD" id="cd08579">
    <property type="entry name" value="GDPD_memb_like"/>
    <property type="match status" value="1"/>
</dbReference>
<dbReference type="AlphaFoldDB" id="A0A2A5RK06"/>
<keyword evidence="1" id="KW-0812">Transmembrane</keyword>
<dbReference type="EMBL" id="JXJU01000008">
    <property type="protein sequence ID" value="PCR99538.1"/>
    <property type="molecule type" value="Genomic_DNA"/>
</dbReference>
<feature type="domain" description="GP-PDE" evidence="2">
    <location>
        <begin position="342"/>
        <end position="572"/>
    </location>
</feature>
<dbReference type="InterPro" id="IPR018476">
    <property type="entry name" value="GlyceroP-diester-Pdiesterase_M"/>
</dbReference>
<dbReference type="InterPro" id="IPR030395">
    <property type="entry name" value="GP_PDE_dom"/>
</dbReference>
<dbReference type="PROSITE" id="PS51704">
    <property type="entry name" value="GP_PDE"/>
    <property type="match status" value="1"/>
</dbReference>
<gene>
    <name evidence="3" type="ORF">RT41_GL001914</name>
</gene>
<organism evidence="3 4">
    <name type="scientific">Lactococcus fujiensis JCM 16395</name>
    <dbReference type="NCBI Taxonomy" id="1291764"/>
    <lineage>
        <taxon>Bacteria</taxon>
        <taxon>Bacillati</taxon>
        <taxon>Bacillota</taxon>
        <taxon>Bacilli</taxon>
        <taxon>Lactobacillales</taxon>
        <taxon>Streptococcaceae</taxon>
        <taxon>Lactococcus</taxon>
    </lineage>
</organism>
<protein>
    <submittedName>
        <fullName evidence="3">Glycerophosphoryl diester phosphodiesterase</fullName>
    </submittedName>
</protein>
<feature type="transmembrane region" description="Helical" evidence="1">
    <location>
        <begin position="119"/>
        <end position="147"/>
    </location>
</feature>
<dbReference type="OrthoDB" id="384721at2"/>
<accession>A0A2A5RK06</accession>
<dbReference type="InterPro" id="IPR017946">
    <property type="entry name" value="PLC-like_Pdiesterase_TIM-brl"/>
</dbReference>
<dbReference type="STRING" id="1291764.GCA_001311235_01693"/>
<dbReference type="GO" id="GO:0008081">
    <property type="term" value="F:phosphoric diester hydrolase activity"/>
    <property type="evidence" value="ECO:0007669"/>
    <property type="project" value="InterPro"/>
</dbReference>
<dbReference type="Gene3D" id="3.20.20.190">
    <property type="entry name" value="Phosphatidylinositol (PI) phosphodiesterase"/>
    <property type="match status" value="1"/>
</dbReference>
<feature type="transmembrane region" description="Helical" evidence="1">
    <location>
        <begin position="65"/>
        <end position="98"/>
    </location>
</feature>
<feature type="transmembrane region" description="Helical" evidence="1">
    <location>
        <begin position="305"/>
        <end position="327"/>
    </location>
</feature>
<dbReference type="Pfam" id="PF10110">
    <property type="entry name" value="GPDPase_memb"/>
    <property type="match status" value="1"/>
</dbReference>
<sequence length="609" mass="69416">MRSYLKKTWAFYAQSPSYFVTVFLFQLFVLEILGVGLLFAFQTLLDASGINYLSYDNIGPIFMHQPFIAAWLILLLLVALIAIFWEFSFMILLNQFIIKQEHPPFRALFRLSLQKLKKVRLGSLLFFFIYFMLLFPLSGMGSSLGIISNIRIPDFVLEFIIHSSLWGLVGVTLFYCLCFYITFRLIFTLPYLILTDKKISACIKSSWILSRHKFFTFLAYVISLFGSMVFFRFLLSQGLVNLQKLFDQQFPQNSALLASLLMLGLQLFSLITMILSLLIPFFIVSSMMDFDVEIKLENKNKIPRFVQFIGTILTLSFVLIFTIGLFASNYSYLTSNNELSNPMVISHRGVSNGNGAQNTIPALIATSKTYHPAYVEMDIRLTKDNKWVVMHDANLFALTGVNKKVNQLTLNQLEKLTVHDNNHSAPVASFSDYFKEANRLHQKLLIEIKSTNRHPQKLVEDFLKQYGDEIVDNQAQIHSLNFNVIQELRTQAPAIKAFYIMIFNSSGVPESKASGFSMEKSTLDQSFVSTAQSRGQEVYTWDIDDAASLQQVRSYGVDAVITDNIPMVKNTMKESLGKLSYAQKLNLFVETNQISALKHVIDLFNVGGM</sequence>
<keyword evidence="1" id="KW-1133">Transmembrane helix</keyword>
<feature type="transmembrane region" description="Helical" evidence="1">
    <location>
        <begin position="214"/>
        <end position="235"/>
    </location>
</feature>
<dbReference type="Proteomes" id="UP000218181">
    <property type="component" value="Unassembled WGS sequence"/>
</dbReference>